<protein>
    <submittedName>
        <fullName evidence="1">Uncharacterized protein</fullName>
    </submittedName>
</protein>
<proteinExistence type="predicted"/>
<sequence length="92" mass="10702">MAFTDLSTEDLLRKIKEEGIDVSEAEAQRFRDNDVDGVNNINYFRTCASRRMAAKYFFSIFQVPKVLCEDLFSIEAHVKVLHSHYQKLQPDT</sequence>
<gene>
    <name evidence="1" type="ORF">AMECASPLE_032550</name>
</gene>
<keyword evidence="2" id="KW-1185">Reference proteome</keyword>
<organism evidence="1 2">
    <name type="scientific">Ameca splendens</name>
    <dbReference type="NCBI Taxonomy" id="208324"/>
    <lineage>
        <taxon>Eukaryota</taxon>
        <taxon>Metazoa</taxon>
        <taxon>Chordata</taxon>
        <taxon>Craniata</taxon>
        <taxon>Vertebrata</taxon>
        <taxon>Euteleostomi</taxon>
        <taxon>Actinopterygii</taxon>
        <taxon>Neopterygii</taxon>
        <taxon>Teleostei</taxon>
        <taxon>Neoteleostei</taxon>
        <taxon>Acanthomorphata</taxon>
        <taxon>Ovalentaria</taxon>
        <taxon>Atherinomorphae</taxon>
        <taxon>Cyprinodontiformes</taxon>
        <taxon>Goodeidae</taxon>
        <taxon>Ameca</taxon>
    </lineage>
</organism>
<evidence type="ECO:0000313" key="2">
    <source>
        <dbReference type="Proteomes" id="UP001469553"/>
    </source>
</evidence>
<name>A0ABV1AFM1_9TELE</name>
<evidence type="ECO:0000313" key="1">
    <source>
        <dbReference type="EMBL" id="MEQ2316441.1"/>
    </source>
</evidence>
<reference evidence="1 2" key="1">
    <citation type="submission" date="2021-06" db="EMBL/GenBank/DDBJ databases">
        <authorList>
            <person name="Palmer J.M."/>
        </authorList>
    </citation>
    <scope>NUCLEOTIDE SEQUENCE [LARGE SCALE GENOMIC DNA]</scope>
    <source>
        <strain evidence="1 2">AS_MEX2019</strain>
        <tissue evidence="1">Muscle</tissue>
    </source>
</reference>
<accession>A0ABV1AFM1</accession>
<dbReference type="EMBL" id="JAHRIP010088884">
    <property type="protein sequence ID" value="MEQ2316441.1"/>
    <property type="molecule type" value="Genomic_DNA"/>
</dbReference>
<dbReference type="Proteomes" id="UP001469553">
    <property type="component" value="Unassembled WGS sequence"/>
</dbReference>
<comment type="caution">
    <text evidence="1">The sequence shown here is derived from an EMBL/GenBank/DDBJ whole genome shotgun (WGS) entry which is preliminary data.</text>
</comment>